<dbReference type="AlphaFoldDB" id="A0A0D1X024"/>
<feature type="region of interest" description="Disordered" evidence="2">
    <location>
        <begin position="277"/>
        <end position="311"/>
    </location>
</feature>
<dbReference type="GO" id="GO:0031932">
    <property type="term" value="C:TORC2 complex"/>
    <property type="evidence" value="ECO:0007669"/>
    <property type="project" value="InterPro"/>
</dbReference>
<evidence type="ECO:0000256" key="1">
    <source>
        <dbReference type="ARBA" id="ARBA00009407"/>
    </source>
</evidence>
<dbReference type="InterPro" id="IPR031313">
    <property type="entry name" value="Sin1_PH_dom"/>
</dbReference>
<feature type="region of interest" description="Disordered" evidence="2">
    <location>
        <begin position="502"/>
        <end position="532"/>
    </location>
</feature>
<dbReference type="Gene3D" id="2.30.29.30">
    <property type="entry name" value="Pleckstrin-homology domain (PH domain)/Phosphotyrosine-binding domain (PTB)"/>
    <property type="match status" value="1"/>
</dbReference>
<dbReference type="OrthoDB" id="63267at2759"/>
<dbReference type="GO" id="GO:0005737">
    <property type="term" value="C:cytoplasm"/>
    <property type="evidence" value="ECO:0007669"/>
    <property type="project" value="TreeGrafter"/>
</dbReference>
<feature type="domain" description="SIN1-type PH" evidence="4">
    <location>
        <begin position="699"/>
        <end position="797"/>
    </location>
</feature>
<evidence type="ECO:0000313" key="6">
    <source>
        <dbReference type="Proteomes" id="UP000053599"/>
    </source>
</evidence>
<dbReference type="EMBL" id="KN846953">
    <property type="protein sequence ID" value="KIV80811.1"/>
    <property type="molecule type" value="Genomic_DNA"/>
</dbReference>
<dbReference type="STRING" id="1016849.A0A0D1X024"/>
<dbReference type="GO" id="GO:0005546">
    <property type="term" value="F:phosphatidylinositol-4,5-bisphosphate binding"/>
    <property type="evidence" value="ECO:0007669"/>
    <property type="project" value="TreeGrafter"/>
</dbReference>
<organism evidence="5 6">
    <name type="scientific">Exophiala sideris</name>
    <dbReference type="NCBI Taxonomy" id="1016849"/>
    <lineage>
        <taxon>Eukaryota</taxon>
        <taxon>Fungi</taxon>
        <taxon>Dikarya</taxon>
        <taxon>Ascomycota</taxon>
        <taxon>Pezizomycotina</taxon>
        <taxon>Eurotiomycetes</taxon>
        <taxon>Chaetothyriomycetidae</taxon>
        <taxon>Chaetothyriales</taxon>
        <taxon>Herpotrichiellaceae</taxon>
        <taxon>Exophiala</taxon>
    </lineage>
</organism>
<proteinExistence type="inferred from homology"/>
<reference evidence="5 6" key="1">
    <citation type="submission" date="2015-01" db="EMBL/GenBank/DDBJ databases">
        <title>The Genome Sequence of Exophiala sideris CBS121828.</title>
        <authorList>
            <consortium name="The Broad Institute Genomics Platform"/>
            <person name="Cuomo C."/>
            <person name="de Hoog S."/>
            <person name="Gorbushina A."/>
            <person name="Stielow B."/>
            <person name="Teixiera M."/>
            <person name="Abouelleil A."/>
            <person name="Chapman S.B."/>
            <person name="Priest M."/>
            <person name="Young S.K."/>
            <person name="Wortman J."/>
            <person name="Nusbaum C."/>
            <person name="Birren B."/>
        </authorList>
    </citation>
    <scope>NUCLEOTIDE SEQUENCE [LARGE SCALE GENOMIC DNA]</scope>
    <source>
        <strain evidence="5 6">CBS 121828</strain>
    </source>
</reference>
<dbReference type="Pfam" id="PF16979">
    <property type="entry name" value="SIN1_PH"/>
    <property type="match status" value="1"/>
</dbReference>
<accession>A0A0D1X024</accession>
<dbReference type="InterPro" id="IPR011993">
    <property type="entry name" value="PH-like_dom_sf"/>
</dbReference>
<dbReference type="PANTHER" id="PTHR13335">
    <property type="entry name" value="TARGET OF RAPAMYCIN COMPLEX 2 SUBUNIT MAPKAP1"/>
    <property type="match status" value="1"/>
</dbReference>
<protein>
    <submittedName>
        <fullName evidence="5">Uncharacterized protein</fullName>
    </submittedName>
</protein>
<comment type="similarity">
    <text evidence="1">Belongs to the SIN1 family.</text>
</comment>
<evidence type="ECO:0000313" key="5">
    <source>
        <dbReference type="EMBL" id="KIV80811.1"/>
    </source>
</evidence>
<evidence type="ECO:0000256" key="2">
    <source>
        <dbReference type="SAM" id="MobiDB-lite"/>
    </source>
</evidence>
<evidence type="ECO:0000259" key="3">
    <source>
        <dbReference type="Pfam" id="PF16978"/>
    </source>
</evidence>
<feature type="compositionally biased region" description="Low complexity" evidence="2">
    <location>
        <begin position="282"/>
        <end position="298"/>
    </location>
</feature>
<sequence length="801" mass="87768">MALLQNEEFAIWYLRTSYLANVKDGIAERLINVNSSILNSPGFRAAGWTAEPVQRTYSPPIPTSINTEYFQNGSDLQLLNSHGDEEDEGGLVTGRVSHDTIGPAFNARRRRRKEHVEDDDSSDLTDESEEEAEGAQRAAQQIRFAKMPARDRAGSSPGKGPAPDIITTSPPKPPTNTRKRTGSLGAVEAVKARARANTATSSDMSSENEVDPAYFQRRKLQAGQTSKSSSLPHEGRTKGDTAPTEDMQDDSDVESVGSALSSELGETLDSASLLHTMEDPNLTSSPPMMLSSLTTTSSGSAPRPPIPESPRRQRTLPILHELPPPRPISFIQPTSLLSTALNAQRKAPSNPLQAFATLSGKGTPNPLWIKIYAPFSEDADEPFEMPLARVSKDGNLVTVAEAIGHSLWRYQEEKLEPTLTTPRLDVNKWILRMVEDGEVDDDFPPLVRTRPITDFTYNNNRGGRGRSRERPFDEFALMEASPSQVEANKKDTPQFAPAATEAVVSAMSPKPMESKPQLQPQHPPPPKHTQSKTNILLAGQPFSSALANASLTPADQPAPVGPQATPRMGTTKTIRIKYFDIDVSAQTMTMEVSTDSYIAEILDHVCKRWGFEKAQFVLKVAGTNTVAPLDRTVEALGARSDLDLVRRRFGAGVPTLTGSPGSSSPNAPLLLDIQGPTKSKKGQLQYPFQKQELSQSASNFKKYYVTRKQLAPFAQGSQKVLVFDGDLLHMMPADTTSNAKTTTIQFSDVLRCKVSTKHSKLVRVTCRRPTETKRYDLEARSAGEAQEIVDEITREMKMARA</sequence>
<dbReference type="PANTHER" id="PTHR13335:SF1">
    <property type="entry name" value="TARGET OF RAPAMYCIN COMPLEX 2 SUBUNIT MAPKAP1"/>
    <property type="match status" value="1"/>
</dbReference>
<dbReference type="HOGENOM" id="CLU_005130_0_0_1"/>
<dbReference type="GO" id="GO:0005886">
    <property type="term" value="C:plasma membrane"/>
    <property type="evidence" value="ECO:0007669"/>
    <property type="project" value="TreeGrafter"/>
</dbReference>
<gene>
    <name evidence="5" type="ORF">PV11_08287</name>
</gene>
<dbReference type="GO" id="GO:0038203">
    <property type="term" value="P:TORC2 signaling"/>
    <property type="evidence" value="ECO:0007669"/>
    <property type="project" value="TreeGrafter"/>
</dbReference>
<feature type="region of interest" description="Disordered" evidence="2">
    <location>
        <begin position="79"/>
        <end position="264"/>
    </location>
</feature>
<dbReference type="InterPro" id="IPR031567">
    <property type="entry name" value="CRIM_dom"/>
</dbReference>
<evidence type="ECO:0000259" key="4">
    <source>
        <dbReference type="Pfam" id="PF16979"/>
    </source>
</evidence>
<feature type="domain" description="CRIM" evidence="3">
    <location>
        <begin position="334"/>
        <end position="489"/>
    </location>
</feature>
<name>A0A0D1X024_9EURO</name>
<feature type="compositionally biased region" description="Acidic residues" evidence="2">
    <location>
        <begin position="117"/>
        <end position="133"/>
    </location>
</feature>
<dbReference type="InterPro" id="IPR008828">
    <property type="entry name" value="Sin1/Avo1"/>
</dbReference>
<feature type="compositionally biased region" description="Polar residues" evidence="2">
    <location>
        <begin position="197"/>
        <end position="207"/>
    </location>
</feature>
<dbReference type="Proteomes" id="UP000053599">
    <property type="component" value="Unassembled WGS sequence"/>
</dbReference>
<feature type="compositionally biased region" description="Polar residues" evidence="2">
    <location>
        <begin position="222"/>
        <end position="231"/>
    </location>
</feature>
<dbReference type="Pfam" id="PF16978">
    <property type="entry name" value="CRIM"/>
    <property type="match status" value="1"/>
</dbReference>